<dbReference type="Proteomes" id="UP000225910">
    <property type="component" value="Unassembled WGS sequence"/>
</dbReference>
<evidence type="ECO:0000313" key="3">
    <source>
        <dbReference type="Proteomes" id="UP000225910"/>
    </source>
</evidence>
<feature type="non-terminal residue" evidence="2">
    <location>
        <position position="71"/>
    </location>
</feature>
<feature type="coiled-coil region" evidence="1">
    <location>
        <begin position="17"/>
        <end position="47"/>
    </location>
</feature>
<gene>
    <name evidence="2" type="ORF">COK81_34835</name>
</gene>
<feature type="non-terminal residue" evidence="2">
    <location>
        <position position="1"/>
    </location>
</feature>
<proteinExistence type="predicted"/>
<dbReference type="EMBL" id="NVCU01000652">
    <property type="protein sequence ID" value="PFT66514.1"/>
    <property type="molecule type" value="Genomic_DNA"/>
</dbReference>
<keyword evidence="1" id="KW-0175">Coiled coil</keyword>
<evidence type="ECO:0000256" key="1">
    <source>
        <dbReference type="SAM" id="Coils"/>
    </source>
</evidence>
<organism evidence="2 3">
    <name type="scientific">Bacillus thuringiensis</name>
    <dbReference type="NCBI Taxonomy" id="1428"/>
    <lineage>
        <taxon>Bacteria</taxon>
        <taxon>Bacillati</taxon>
        <taxon>Bacillota</taxon>
        <taxon>Bacilli</taxon>
        <taxon>Bacillales</taxon>
        <taxon>Bacillaceae</taxon>
        <taxon>Bacillus</taxon>
        <taxon>Bacillus cereus group</taxon>
    </lineage>
</organism>
<sequence>HTIPSTGVEKTVDEMTVRELREVKKALKEKDKLLHQETERRKRAEQEAFAVRKSEQLTRKQLEELEQQEPQ</sequence>
<comment type="caution">
    <text evidence="2">The sequence shown here is derived from an EMBL/GenBank/DDBJ whole genome shotgun (WGS) entry which is preliminary data.</text>
</comment>
<reference evidence="2 3" key="1">
    <citation type="submission" date="2017-09" db="EMBL/GenBank/DDBJ databases">
        <title>Large-scale bioinformatics analysis of Bacillus genomes uncovers conserved roles of natural products in bacterial physiology.</title>
        <authorList>
            <consortium name="Agbiome Team Llc"/>
            <person name="Bleich R.M."/>
            <person name="Grubbs K.J."/>
            <person name="Santa Maria K.C."/>
            <person name="Allen S.E."/>
            <person name="Farag S."/>
            <person name="Shank E.A."/>
            <person name="Bowers A."/>
        </authorList>
    </citation>
    <scope>NUCLEOTIDE SEQUENCE [LARGE SCALE GENOMIC DNA]</scope>
    <source>
        <strain evidence="2 3">AFS064137</strain>
    </source>
</reference>
<name>A0A9X7ATB2_BACTU</name>
<evidence type="ECO:0000313" key="2">
    <source>
        <dbReference type="EMBL" id="PFT66514.1"/>
    </source>
</evidence>
<dbReference type="AlphaFoldDB" id="A0A9X7ATB2"/>
<protein>
    <submittedName>
        <fullName evidence="2">Uncharacterized protein</fullName>
    </submittedName>
</protein>
<accession>A0A9X7ATB2</accession>